<dbReference type="EMBL" id="JACQRX010000041">
    <property type="protein sequence ID" value="MBI4250999.1"/>
    <property type="molecule type" value="Genomic_DNA"/>
</dbReference>
<reference evidence="2" key="1">
    <citation type="submission" date="2020-07" db="EMBL/GenBank/DDBJ databases">
        <title>Huge and variable diversity of episymbiotic CPR bacteria and DPANN archaea in groundwater ecosystems.</title>
        <authorList>
            <person name="He C.Y."/>
            <person name="Keren R."/>
            <person name="Whittaker M."/>
            <person name="Farag I.F."/>
            <person name="Doudna J."/>
            <person name="Cate J.H.D."/>
            <person name="Banfield J.F."/>
        </authorList>
    </citation>
    <scope>NUCLEOTIDE SEQUENCE</scope>
    <source>
        <strain evidence="2">NC_groundwater_1370_Ag_S-0.2um_69_93</strain>
    </source>
</reference>
<sequence length="117" mass="11877">MALAAAIPKEVADAMARLGVQALAPGGRAYRIAGKVIHLATAEGRKRALDTGTGVEVDPRTERPLGERASEAAKGIGGPATGAVKQMIAEAVQAAAGPLAKKIADLEKALEGKADRK</sequence>
<evidence type="ECO:0000313" key="2">
    <source>
        <dbReference type="EMBL" id="MBI4250999.1"/>
    </source>
</evidence>
<dbReference type="Proteomes" id="UP000752292">
    <property type="component" value="Unassembled WGS sequence"/>
</dbReference>
<dbReference type="AlphaFoldDB" id="A0A932ZT55"/>
<gene>
    <name evidence="2" type="ORF">HY618_00935</name>
</gene>
<accession>A0A932ZT55</accession>
<comment type="caution">
    <text evidence="2">The sequence shown here is derived from an EMBL/GenBank/DDBJ whole genome shotgun (WGS) entry which is preliminary data.</text>
</comment>
<evidence type="ECO:0000313" key="3">
    <source>
        <dbReference type="Proteomes" id="UP000752292"/>
    </source>
</evidence>
<protein>
    <submittedName>
        <fullName evidence="2">Uncharacterized protein</fullName>
    </submittedName>
</protein>
<evidence type="ECO:0000256" key="1">
    <source>
        <dbReference type="SAM" id="MobiDB-lite"/>
    </source>
</evidence>
<name>A0A932ZT55_UNCTE</name>
<feature type="compositionally biased region" description="Basic and acidic residues" evidence="1">
    <location>
        <begin position="57"/>
        <end position="71"/>
    </location>
</feature>
<organism evidence="2 3">
    <name type="scientific">Tectimicrobiota bacterium</name>
    <dbReference type="NCBI Taxonomy" id="2528274"/>
    <lineage>
        <taxon>Bacteria</taxon>
        <taxon>Pseudomonadati</taxon>
        <taxon>Nitrospinota/Tectimicrobiota group</taxon>
        <taxon>Candidatus Tectimicrobiota</taxon>
    </lineage>
</organism>
<proteinExistence type="predicted"/>
<feature type="region of interest" description="Disordered" evidence="1">
    <location>
        <begin position="48"/>
        <end position="77"/>
    </location>
</feature>